<reference evidence="3 4" key="1">
    <citation type="submission" date="2018-06" db="EMBL/GenBank/DDBJ databases">
        <title>Genome Sequence of the Brown Rot Fungal Pathogen Monilinia fructigena.</title>
        <authorList>
            <person name="Landi L."/>
            <person name="De Miccolis Angelini R.M."/>
            <person name="Pollastro S."/>
            <person name="Abate D."/>
            <person name="Faretra F."/>
            <person name="Romanazzi G."/>
        </authorList>
    </citation>
    <scope>NUCLEOTIDE SEQUENCE [LARGE SCALE GENOMIC DNA]</scope>
    <source>
        <strain evidence="3 4">Mfrg269</strain>
    </source>
</reference>
<comment type="caution">
    <text evidence="3">The sequence shown here is derived from an EMBL/GenBank/DDBJ whole genome shotgun (WGS) entry which is preliminary data.</text>
</comment>
<sequence length="90" mass="9669">MRFSISKLFILAIAALFTFAAAVDIEARQTPAPPVTPVPTPTSTVKSTLDPSQSAFQSMEDPISTGVLRLISFRGLSLSSRRRIHSTPAP</sequence>
<keyword evidence="2" id="KW-0732">Signal</keyword>
<feature type="region of interest" description="Disordered" evidence="1">
    <location>
        <begin position="30"/>
        <end position="57"/>
    </location>
</feature>
<feature type="compositionally biased region" description="Pro residues" evidence="1">
    <location>
        <begin position="31"/>
        <end position="40"/>
    </location>
</feature>
<proteinExistence type="predicted"/>
<evidence type="ECO:0000256" key="2">
    <source>
        <dbReference type="SAM" id="SignalP"/>
    </source>
</evidence>
<evidence type="ECO:0000313" key="3">
    <source>
        <dbReference type="EMBL" id="RAL67131.1"/>
    </source>
</evidence>
<name>A0A395J451_9HELO</name>
<organism evidence="3 4">
    <name type="scientific">Monilinia fructigena</name>
    <dbReference type="NCBI Taxonomy" id="38457"/>
    <lineage>
        <taxon>Eukaryota</taxon>
        <taxon>Fungi</taxon>
        <taxon>Dikarya</taxon>
        <taxon>Ascomycota</taxon>
        <taxon>Pezizomycotina</taxon>
        <taxon>Leotiomycetes</taxon>
        <taxon>Helotiales</taxon>
        <taxon>Sclerotiniaceae</taxon>
        <taxon>Monilinia</taxon>
    </lineage>
</organism>
<evidence type="ECO:0000256" key="1">
    <source>
        <dbReference type="SAM" id="MobiDB-lite"/>
    </source>
</evidence>
<feature type="chain" id="PRO_5017249931" evidence="2">
    <location>
        <begin position="23"/>
        <end position="90"/>
    </location>
</feature>
<accession>A0A395J451</accession>
<gene>
    <name evidence="3" type="ORF">DID88_007909</name>
</gene>
<dbReference type="AlphaFoldDB" id="A0A395J451"/>
<dbReference type="EMBL" id="QKRW01000004">
    <property type="protein sequence ID" value="RAL67131.1"/>
    <property type="molecule type" value="Genomic_DNA"/>
</dbReference>
<keyword evidence="4" id="KW-1185">Reference proteome</keyword>
<protein>
    <submittedName>
        <fullName evidence="3">Uncharacterized protein</fullName>
    </submittedName>
</protein>
<dbReference type="Proteomes" id="UP000249056">
    <property type="component" value="Unassembled WGS sequence"/>
</dbReference>
<feature type="signal peptide" evidence="2">
    <location>
        <begin position="1"/>
        <end position="22"/>
    </location>
</feature>
<evidence type="ECO:0000313" key="4">
    <source>
        <dbReference type="Proteomes" id="UP000249056"/>
    </source>
</evidence>